<evidence type="ECO:0000313" key="6">
    <source>
        <dbReference type="Proteomes" id="UP000094008"/>
    </source>
</evidence>
<comment type="caution">
    <text evidence="5">The sequence shown here is derived from an EMBL/GenBank/DDBJ whole genome shotgun (WGS) entry which is preliminary data.</text>
</comment>
<sequence>MWDDEVDVVCCGSGFGALAAAVAAADAGLDVHIVRPGDPRSVTPGPETPWLGVGIDDPETREYFDALSADLTPLVDTKCDSALTVRAISEWTPVSGRGRIAPFYGARLQDWAQRCLTSPYGVLYTRLADRGTTSMRSGTGEEIQVKMLGALETTTPADTTAVLGDWLSAQARDREIPAADNGTLQRLVFEEGEILGAVIDTADGPLALRARHGVAVSTEPHPAATSAADQLIEPGKPVQVGLVGYSASRFGRVELLELERDGSGSGYCNSGRVHDSKRESGRSPARRGREMHRYPPFGQ</sequence>
<organism evidence="5 6">
    <name type="scientific">Mycolicibacterium peregrinum</name>
    <name type="common">Mycobacterium peregrinum</name>
    <dbReference type="NCBI Taxonomy" id="43304"/>
    <lineage>
        <taxon>Bacteria</taxon>
        <taxon>Bacillati</taxon>
        <taxon>Actinomycetota</taxon>
        <taxon>Actinomycetes</taxon>
        <taxon>Mycobacteriales</taxon>
        <taxon>Mycobacteriaceae</taxon>
        <taxon>Mycolicibacterium</taxon>
    </lineage>
</organism>
<dbReference type="Gene3D" id="3.50.50.60">
    <property type="entry name" value="FAD/NAD(P)-binding domain"/>
    <property type="match status" value="1"/>
</dbReference>
<evidence type="ECO:0000256" key="1">
    <source>
        <dbReference type="ARBA" id="ARBA00022630"/>
    </source>
</evidence>
<dbReference type="InterPro" id="IPR003953">
    <property type="entry name" value="FAD-dep_OxRdtase_2_FAD-bd"/>
</dbReference>
<feature type="region of interest" description="Disordered" evidence="3">
    <location>
        <begin position="261"/>
        <end position="299"/>
    </location>
</feature>
<dbReference type="EMBL" id="LZSY01000021">
    <property type="protein sequence ID" value="OBB96921.1"/>
    <property type="molecule type" value="Genomic_DNA"/>
</dbReference>
<proteinExistence type="predicted"/>
<evidence type="ECO:0000313" key="5">
    <source>
        <dbReference type="EMBL" id="OBB96921.1"/>
    </source>
</evidence>
<name>A0A1A0WF85_MYCPR</name>
<dbReference type="GO" id="GO:0016491">
    <property type="term" value="F:oxidoreductase activity"/>
    <property type="evidence" value="ECO:0007669"/>
    <property type="project" value="UniProtKB-KW"/>
</dbReference>
<dbReference type="OrthoDB" id="4640500at2"/>
<dbReference type="RefSeq" id="WP_064879126.1">
    <property type="nucleotide sequence ID" value="NZ_LZSY01000021.1"/>
</dbReference>
<feature type="domain" description="FAD-dependent oxidoreductase 2 FAD-binding" evidence="4">
    <location>
        <begin position="7"/>
        <end position="40"/>
    </location>
</feature>
<evidence type="ECO:0000259" key="4">
    <source>
        <dbReference type="Pfam" id="PF00890"/>
    </source>
</evidence>
<evidence type="ECO:0000256" key="3">
    <source>
        <dbReference type="SAM" id="MobiDB-lite"/>
    </source>
</evidence>
<dbReference type="Proteomes" id="UP000094008">
    <property type="component" value="Unassembled WGS sequence"/>
</dbReference>
<dbReference type="AlphaFoldDB" id="A0A1A0WF85"/>
<dbReference type="SUPFAM" id="SSF51905">
    <property type="entry name" value="FAD/NAD(P)-binding domain"/>
    <property type="match status" value="1"/>
</dbReference>
<evidence type="ECO:0000256" key="2">
    <source>
        <dbReference type="ARBA" id="ARBA00023002"/>
    </source>
</evidence>
<protein>
    <recommendedName>
        <fullName evidence="4">FAD-dependent oxidoreductase 2 FAD-binding domain-containing protein</fullName>
    </recommendedName>
</protein>
<keyword evidence="1" id="KW-0285">Flavoprotein</keyword>
<gene>
    <name evidence="5" type="ORF">A5779_16655</name>
</gene>
<reference evidence="6" key="1">
    <citation type="submission" date="2016-06" db="EMBL/GenBank/DDBJ databases">
        <authorList>
            <person name="Sutton G."/>
            <person name="Brinkac L."/>
            <person name="Sanka R."/>
            <person name="Adams M."/>
            <person name="Lau E."/>
            <person name="Mehaffy C."/>
            <person name="Tameris M."/>
            <person name="Hatherill M."/>
            <person name="Hanekom W."/>
            <person name="Mahomed H."/>
            <person name="Mcshane H."/>
        </authorList>
    </citation>
    <scope>NUCLEOTIDE SEQUENCE [LARGE SCALE GENOMIC DNA]</scope>
    <source>
        <strain evidence="6">852002-10433_SCH5171157</strain>
    </source>
</reference>
<accession>A0A1A0WF85</accession>
<dbReference type="InterPro" id="IPR036188">
    <property type="entry name" value="FAD/NAD-bd_sf"/>
</dbReference>
<keyword evidence="2" id="KW-0560">Oxidoreductase</keyword>
<dbReference type="Pfam" id="PF00890">
    <property type="entry name" value="FAD_binding_2"/>
    <property type="match status" value="1"/>
</dbReference>
<feature type="compositionally biased region" description="Basic and acidic residues" evidence="3">
    <location>
        <begin position="272"/>
        <end position="293"/>
    </location>
</feature>